<dbReference type="Proteomes" id="UP000730482">
    <property type="component" value="Unassembled WGS sequence"/>
</dbReference>
<organism evidence="1 2">
    <name type="scientific">Catenulispora pinistramenti</name>
    <dbReference type="NCBI Taxonomy" id="2705254"/>
    <lineage>
        <taxon>Bacteria</taxon>
        <taxon>Bacillati</taxon>
        <taxon>Actinomycetota</taxon>
        <taxon>Actinomycetes</taxon>
        <taxon>Catenulisporales</taxon>
        <taxon>Catenulisporaceae</taxon>
        <taxon>Catenulispora</taxon>
    </lineage>
</organism>
<sequence>MAGLTVQVWERNGLNLLYVNDVSSGRTLGYLDRNNGLLHLADPKDPDLRWVVVGALARRVRRDLAALPVFKPWPKAVSGVADATASDVEQACAGVAGGGGGV</sequence>
<gene>
    <name evidence="1" type="ORF">KGQ19_46720</name>
</gene>
<name>A0ABS5L7P8_9ACTN</name>
<reference evidence="1 2" key="1">
    <citation type="submission" date="2020-02" db="EMBL/GenBank/DDBJ databases">
        <title>Acidophilic actinobacteria isolated from forest soil.</title>
        <authorList>
            <person name="Golinska P."/>
        </authorList>
    </citation>
    <scope>NUCLEOTIDE SEQUENCE [LARGE SCALE GENOMIC DNA]</scope>
    <source>
        <strain evidence="1 2">NL8</strain>
    </source>
</reference>
<comment type="caution">
    <text evidence="1">The sequence shown here is derived from an EMBL/GenBank/DDBJ whole genome shotgun (WGS) entry which is preliminary data.</text>
</comment>
<evidence type="ECO:0000313" key="2">
    <source>
        <dbReference type="Proteomes" id="UP000730482"/>
    </source>
</evidence>
<proteinExistence type="predicted"/>
<keyword evidence="2" id="KW-1185">Reference proteome</keyword>
<dbReference type="RefSeq" id="WP_212021762.1">
    <property type="nucleotide sequence ID" value="NZ_JAAFYZ010000363.1"/>
</dbReference>
<protein>
    <submittedName>
        <fullName evidence="1">Uncharacterized protein</fullName>
    </submittedName>
</protein>
<evidence type="ECO:0000313" key="1">
    <source>
        <dbReference type="EMBL" id="MBS2554375.1"/>
    </source>
</evidence>
<dbReference type="EMBL" id="JAAFYZ010000363">
    <property type="protein sequence ID" value="MBS2554375.1"/>
    <property type="molecule type" value="Genomic_DNA"/>
</dbReference>
<accession>A0ABS5L7P8</accession>